<feature type="compositionally biased region" description="Low complexity" evidence="1">
    <location>
        <begin position="371"/>
        <end position="382"/>
    </location>
</feature>
<evidence type="ECO:0000259" key="2">
    <source>
        <dbReference type="PROSITE" id="PS50806"/>
    </source>
</evidence>
<proteinExistence type="predicted"/>
<keyword evidence="3" id="KW-1185">Reference proteome</keyword>
<name>A0A6P8ZLN0_THRPL</name>
<dbReference type="InParanoid" id="A0A6P8ZLN0"/>
<dbReference type="InterPro" id="IPR003655">
    <property type="entry name" value="aKRAB"/>
</dbReference>
<dbReference type="PANTHER" id="PTHR14112">
    <property type="entry name" value="SYNOVIAL SARCOMA, X MEMBER"/>
    <property type="match status" value="1"/>
</dbReference>
<feature type="domain" description="KRAB-related" evidence="2">
    <location>
        <begin position="103"/>
        <end position="169"/>
    </location>
</feature>
<dbReference type="AlphaFoldDB" id="A0A6P8ZLN0"/>
<organism evidence="4">
    <name type="scientific">Thrips palmi</name>
    <name type="common">Melon thrips</name>
    <dbReference type="NCBI Taxonomy" id="161013"/>
    <lineage>
        <taxon>Eukaryota</taxon>
        <taxon>Metazoa</taxon>
        <taxon>Ecdysozoa</taxon>
        <taxon>Arthropoda</taxon>
        <taxon>Hexapoda</taxon>
        <taxon>Insecta</taxon>
        <taxon>Pterygota</taxon>
        <taxon>Neoptera</taxon>
        <taxon>Paraneoptera</taxon>
        <taxon>Thysanoptera</taxon>
        <taxon>Terebrantia</taxon>
        <taxon>Thripoidea</taxon>
        <taxon>Thripidae</taxon>
        <taxon>Thrips</taxon>
    </lineage>
</organism>
<dbReference type="Proteomes" id="UP000515158">
    <property type="component" value="Unplaced"/>
</dbReference>
<dbReference type="RefSeq" id="XP_034239139.1">
    <property type="nucleotide sequence ID" value="XM_034383248.1"/>
</dbReference>
<accession>A0A6P8ZLN0</accession>
<dbReference type="GO" id="GO:0005634">
    <property type="term" value="C:nucleus"/>
    <property type="evidence" value="ECO:0007669"/>
    <property type="project" value="TreeGrafter"/>
</dbReference>
<evidence type="ECO:0000313" key="4">
    <source>
        <dbReference type="RefSeq" id="XP_034239139.1"/>
    </source>
</evidence>
<feature type="region of interest" description="Disordered" evidence="1">
    <location>
        <begin position="347"/>
        <end position="382"/>
    </location>
</feature>
<dbReference type="GeneID" id="117644063"/>
<evidence type="ECO:0000256" key="1">
    <source>
        <dbReference type="SAM" id="MobiDB-lite"/>
    </source>
</evidence>
<dbReference type="GO" id="GO:0006355">
    <property type="term" value="P:regulation of DNA-templated transcription"/>
    <property type="evidence" value="ECO:0007669"/>
    <property type="project" value="InterPro"/>
</dbReference>
<reference evidence="4" key="1">
    <citation type="submission" date="2025-08" db="UniProtKB">
        <authorList>
            <consortium name="RefSeq"/>
        </authorList>
    </citation>
    <scope>IDENTIFICATION</scope>
    <source>
        <tissue evidence="4">Total insect</tissue>
    </source>
</reference>
<gene>
    <name evidence="4" type="primary">LOC117644063</name>
</gene>
<dbReference type="OrthoDB" id="8193468at2759"/>
<feature type="compositionally biased region" description="Acidic residues" evidence="1">
    <location>
        <begin position="357"/>
        <end position="367"/>
    </location>
</feature>
<protein>
    <submittedName>
        <fullName evidence="4">Uncharacterized protein LOC117644063</fullName>
    </submittedName>
</protein>
<sequence>MEALSSEQLFCTLKQYAESSSAVIGLDDDISSALTTLKDQRINGKNAIKLTTQDFFNLGIPYGVAMDLKALIDAVKEDMLSDKTIKSSKGALGSLEAQQSTDDHGDKYEEIMKYFSTEEFMEMSEYDKEVHMNIKRKYEATTAKAPLGMVVPIPQFMQPKKKLKITDNRNNQDAGSSRESFSSGAEFFANQSFAQQQKQLAQQDKTVSKPKVLSECQNKPILKKVKPKLKEDDFVAKLPSYDIDSILSKTKGRNIRELEKSLKENAILTTAHSKLLIRTLVLRVFCGSDGSYNSSVTSDQKEGLAASIVKRFPFFADTTDKGKWTWWRVYDRKMNRGRIPNVISHLQRKGDDKDCAAEPDNEDDPDSINDGASTSPGASAPASKVDDFFWLSLVVPNAGERKNILKGMKDSFAARKAWIQSTHPTINDVLDKFPHLVSYDGELIEEEFKLLHPDLNHSALLQTLPVFISKLKSFETLPPLDDDITNGKSLIGFYRTKIIVLM</sequence>
<evidence type="ECO:0000313" key="3">
    <source>
        <dbReference type="Proteomes" id="UP000515158"/>
    </source>
</evidence>
<dbReference type="PANTHER" id="PTHR14112:SF1">
    <property type="entry name" value="KRAB-RELATED DOMAIN-CONTAINING PROTEIN"/>
    <property type="match status" value="1"/>
</dbReference>
<dbReference type="KEGG" id="tpal:117644063"/>
<dbReference type="PROSITE" id="PS50806">
    <property type="entry name" value="KRAB_RELATED"/>
    <property type="match status" value="1"/>
</dbReference>